<comment type="function">
    <text evidence="12">Specifically methylates position 2 of adenine 2503 in 23S rRNA and position 2 of adenine 37 in tRNAs.</text>
</comment>
<comment type="cofactor">
    <cofactor evidence="12">
        <name>[4Fe-4S] cluster</name>
        <dbReference type="ChEBI" id="CHEBI:49883"/>
    </cofactor>
    <text evidence="12">Binds 1 [4Fe-4S] cluster. The cluster is coordinated with 3 cysteines and an exchangeable S-adenosyl-L-methionine.</text>
</comment>
<keyword evidence="16" id="KW-1185">Reference proteome</keyword>
<evidence type="ECO:0000256" key="3">
    <source>
        <dbReference type="ARBA" id="ARBA00022490"/>
    </source>
</evidence>
<protein>
    <recommendedName>
        <fullName evidence="12">Probable dual-specificity RNA methyltransferase RlmN</fullName>
        <ecNumber evidence="12">2.1.1.192</ecNumber>
    </recommendedName>
    <alternativeName>
        <fullName evidence="12">23S rRNA (adenine(2503)-C(2))-methyltransferase</fullName>
    </alternativeName>
    <alternativeName>
        <fullName evidence="12">23S rRNA m2A2503 methyltransferase</fullName>
    </alternativeName>
    <alternativeName>
        <fullName evidence="12">Ribosomal RNA large subunit methyltransferase N</fullName>
    </alternativeName>
    <alternativeName>
        <fullName evidence="12">tRNA (adenine(37)-C(2))-methyltransferase</fullName>
    </alternativeName>
    <alternativeName>
        <fullName evidence="12">tRNA m2A37 methyltransferase</fullName>
    </alternativeName>
</protein>
<feature type="active site" description="Proton acceptor" evidence="12">
    <location>
        <position position="92"/>
    </location>
</feature>
<dbReference type="GO" id="GO:0046872">
    <property type="term" value="F:metal ion binding"/>
    <property type="evidence" value="ECO:0007669"/>
    <property type="project" value="UniProtKB-KW"/>
</dbReference>
<accession>A0A8A7KJW4</accession>
<dbReference type="GO" id="GO:0070040">
    <property type="term" value="F:rRNA (adenine(2503)-C2-)-methyltransferase activity"/>
    <property type="evidence" value="ECO:0007669"/>
    <property type="project" value="UniProtKB-UniRule"/>
</dbReference>
<evidence type="ECO:0000259" key="13">
    <source>
        <dbReference type="Pfam" id="PF04055"/>
    </source>
</evidence>
<feature type="binding site" evidence="12">
    <location>
        <position position="198"/>
    </location>
    <ligand>
        <name>S-adenosyl-L-methionine</name>
        <dbReference type="ChEBI" id="CHEBI:59789"/>
    </ligand>
</feature>
<dbReference type="AlphaFoldDB" id="A0A8A7KJW4"/>
<dbReference type="GO" id="GO:0000049">
    <property type="term" value="F:tRNA binding"/>
    <property type="evidence" value="ECO:0007669"/>
    <property type="project" value="UniProtKB-UniRule"/>
</dbReference>
<dbReference type="SUPFAM" id="SSF102114">
    <property type="entry name" value="Radical SAM enzymes"/>
    <property type="match status" value="1"/>
</dbReference>
<dbReference type="NCBIfam" id="TIGR00048">
    <property type="entry name" value="rRNA_mod_RlmN"/>
    <property type="match status" value="1"/>
</dbReference>
<evidence type="ECO:0000256" key="2">
    <source>
        <dbReference type="ARBA" id="ARBA00022485"/>
    </source>
</evidence>
<feature type="domain" description="Radical SAM core" evidence="13">
    <location>
        <begin position="108"/>
        <end position="282"/>
    </location>
</feature>
<comment type="catalytic activity">
    <reaction evidence="12">
        <text>adenosine(2503) in 23S rRNA + 2 reduced [2Fe-2S]-[ferredoxin] + 2 S-adenosyl-L-methionine = 2-methyladenosine(2503) in 23S rRNA + 5'-deoxyadenosine + L-methionine + 2 oxidized [2Fe-2S]-[ferredoxin] + S-adenosyl-L-homocysteine</text>
        <dbReference type="Rhea" id="RHEA:42916"/>
        <dbReference type="Rhea" id="RHEA-COMP:10000"/>
        <dbReference type="Rhea" id="RHEA-COMP:10001"/>
        <dbReference type="Rhea" id="RHEA-COMP:10152"/>
        <dbReference type="Rhea" id="RHEA-COMP:10282"/>
        <dbReference type="ChEBI" id="CHEBI:17319"/>
        <dbReference type="ChEBI" id="CHEBI:33737"/>
        <dbReference type="ChEBI" id="CHEBI:33738"/>
        <dbReference type="ChEBI" id="CHEBI:57844"/>
        <dbReference type="ChEBI" id="CHEBI:57856"/>
        <dbReference type="ChEBI" id="CHEBI:59789"/>
        <dbReference type="ChEBI" id="CHEBI:74411"/>
        <dbReference type="ChEBI" id="CHEBI:74497"/>
        <dbReference type="EC" id="2.1.1.192"/>
    </reaction>
</comment>
<dbReference type="Pfam" id="PF21016">
    <property type="entry name" value="RlmN_N"/>
    <property type="match status" value="1"/>
</dbReference>
<keyword evidence="7 12" id="KW-0949">S-adenosyl-L-methionine</keyword>
<dbReference type="GO" id="GO:0019843">
    <property type="term" value="F:rRNA binding"/>
    <property type="evidence" value="ECO:0007669"/>
    <property type="project" value="UniProtKB-UniRule"/>
</dbReference>
<dbReference type="GO" id="GO:0051539">
    <property type="term" value="F:4 iron, 4 sulfur cluster binding"/>
    <property type="evidence" value="ECO:0007669"/>
    <property type="project" value="UniProtKB-UniRule"/>
</dbReference>
<dbReference type="PANTHER" id="PTHR30544:SF5">
    <property type="entry name" value="RADICAL SAM CORE DOMAIN-CONTAINING PROTEIN"/>
    <property type="match status" value="1"/>
</dbReference>
<dbReference type="GO" id="GO:0030488">
    <property type="term" value="P:tRNA methylation"/>
    <property type="evidence" value="ECO:0007669"/>
    <property type="project" value="UniProtKB-UniRule"/>
</dbReference>
<dbReference type="InterPro" id="IPR004383">
    <property type="entry name" value="rRNA_lsu_MTrfase_RlmN/Cfr"/>
</dbReference>
<dbReference type="HAMAP" id="MF_01849">
    <property type="entry name" value="RNA_methyltr_RlmN"/>
    <property type="match status" value="1"/>
</dbReference>
<evidence type="ECO:0000313" key="16">
    <source>
        <dbReference type="Proteomes" id="UP000665020"/>
    </source>
</evidence>
<evidence type="ECO:0000256" key="9">
    <source>
        <dbReference type="ARBA" id="ARBA00022723"/>
    </source>
</evidence>
<keyword evidence="3 12" id="KW-0963">Cytoplasm</keyword>
<keyword evidence="4 12" id="KW-0698">rRNA processing</keyword>
<dbReference type="EMBL" id="CP046640">
    <property type="protein sequence ID" value="QTL98152.1"/>
    <property type="molecule type" value="Genomic_DNA"/>
</dbReference>
<evidence type="ECO:0000256" key="12">
    <source>
        <dbReference type="HAMAP-Rule" id="MF_01849"/>
    </source>
</evidence>
<evidence type="ECO:0000256" key="4">
    <source>
        <dbReference type="ARBA" id="ARBA00022552"/>
    </source>
</evidence>
<dbReference type="PIRSF" id="PIRSF006004">
    <property type="entry name" value="CHP00048"/>
    <property type="match status" value="1"/>
</dbReference>
<comment type="catalytic activity">
    <reaction evidence="12">
        <text>adenosine(37) in tRNA + 2 reduced [2Fe-2S]-[ferredoxin] + 2 S-adenosyl-L-methionine = 2-methyladenosine(37) in tRNA + 5'-deoxyadenosine + L-methionine + 2 oxidized [2Fe-2S]-[ferredoxin] + S-adenosyl-L-homocysteine</text>
        <dbReference type="Rhea" id="RHEA:43332"/>
        <dbReference type="Rhea" id="RHEA-COMP:10000"/>
        <dbReference type="Rhea" id="RHEA-COMP:10001"/>
        <dbReference type="Rhea" id="RHEA-COMP:10162"/>
        <dbReference type="Rhea" id="RHEA-COMP:10485"/>
        <dbReference type="ChEBI" id="CHEBI:17319"/>
        <dbReference type="ChEBI" id="CHEBI:33737"/>
        <dbReference type="ChEBI" id="CHEBI:33738"/>
        <dbReference type="ChEBI" id="CHEBI:57844"/>
        <dbReference type="ChEBI" id="CHEBI:57856"/>
        <dbReference type="ChEBI" id="CHEBI:59789"/>
        <dbReference type="ChEBI" id="CHEBI:74411"/>
        <dbReference type="ChEBI" id="CHEBI:74497"/>
        <dbReference type="EC" id="2.1.1.192"/>
    </reaction>
</comment>
<dbReference type="InterPro" id="IPR007197">
    <property type="entry name" value="rSAM"/>
</dbReference>
<feature type="binding site" evidence="12">
    <location>
        <begin position="221"/>
        <end position="223"/>
    </location>
    <ligand>
        <name>S-adenosyl-L-methionine</name>
        <dbReference type="ChEBI" id="CHEBI:59789"/>
    </ligand>
</feature>
<dbReference type="Gene3D" id="1.10.150.530">
    <property type="match status" value="1"/>
</dbReference>
<dbReference type="KEGG" id="ifn:GM661_09265"/>
<feature type="binding site" evidence="12">
    <location>
        <position position="297"/>
    </location>
    <ligand>
        <name>S-adenosyl-L-methionine</name>
        <dbReference type="ChEBI" id="CHEBI:59789"/>
    </ligand>
</feature>
<feature type="binding site" evidence="12">
    <location>
        <position position="117"/>
    </location>
    <ligand>
        <name>[4Fe-4S] cluster</name>
        <dbReference type="ChEBI" id="CHEBI:49883"/>
        <note>4Fe-4S-S-AdoMet</note>
    </ligand>
</feature>
<dbReference type="InterPro" id="IPR058240">
    <property type="entry name" value="rSAM_sf"/>
</dbReference>
<evidence type="ECO:0000313" key="15">
    <source>
        <dbReference type="EMBL" id="QTL98152.1"/>
    </source>
</evidence>
<comment type="caution">
    <text evidence="12">Lacks conserved residue(s) required for the propagation of feature annotation.</text>
</comment>
<comment type="miscellaneous">
    <text evidence="12">Reaction proceeds by a ping-pong mechanism involving intermediate methylation of a conserved cysteine residue.</text>
</comment>
<keyword evidence="11 12" id="KW-0411">Iron-sulfur</keyword>
<dbReference type="InterPro" id="IPR040072">
    <property type="entry name" value="Methyltransferase_A"/>
</dbReference>
<dbReference type="Pfam" id="PF04055">
    <property type="entry name" value="Radical_SAM"/>
    <property type="match status" value="1"/>
</dbReference>
<dbReference type="RefSeq" id="WP_230869731.1">
    <property type="nucleotide sequence ID" value="NZ_CP046640.1"/>
</dbReference>
<dbReference type="EC" id="2.1.1.192" evidence="12"/>
<evidence type="ECO:0000256" key="1">
    <source>
        <dbReference type="ARBA" id="ARBA00004496"/>
    </source>
</evidence>
<dbReference type="Proteomes" id="UP000665020">
    <property type="component" value="Chromosome"/>
</dbReference>
<dbReference type="CDD" id="cd01335">
    <property type="entry name" value="Radical_SAM"/>
    <property type="match status" value="1"/>
</dbReference>
<dbReference type="SFLD" id="SFLDF00275">
    <property type="entry name" value="adenosine_C2_methyltransferase"/>
    <property type="match status" value="1"/>
</dbReference>
<dbReference type="PANTHER" id="PTHR30544">
    <property type="entry name" value="23S RRNA METHYLTRANSFERASE"/>
    <property type="match status" value="1"/>
</dbReference>
<dbReference type="InterPro" id="IPR013785">
    <property type="entry name" value="Aldolase_TIM"/>
</dbReference>
<feature type="binding site" evidence="12">
    <location>
        <begin position="166"/>
        <end position="167"/>
    </location>
    <ligand>
        <name>S-adenosyl-L-methionine</name>
        <dbReference type="ChEBI" id="CHEBI:59789"/>
    </ligand>
</feature>
<dbReference type="Gene3D" id="3.20.20.70">
    <property type="entry name" value="Aldolase class I"/>
    <property type="match status" value="1"/>
</dbReference>
<dbReference type="FunFam" id="3.20.20.70:FF:000014">
    <property type="entry name" value="Probable dual-specificity RNA methyltransferase RlmN"/>
    <property type="match status" value="1"/>
</dbReference>
<feature type="domain" description="Dual-specificity RNA methyltransferase RlmN N-terminal" evidence="14">
    <location>
        <begin position="5"/>
        <end position="62"/>
    </location>
</feature>
<name>A0A8A7KJW4_9FIRM</name>
<evidence type="ECO:0000256" key="7">
    <source>
        <dbReference type="ARBA" id="ARBA00022691"/>
    </source>
</evidence>
<evidence type="ECO:0000256" key="11">
    <source>
        <dbReference type="ARBA" id="ARBA00023014"/>
    </source>
</evidence>
<evidence type="ECO:0000256" key="6">
    <source>
        <dbReference type="ARBA" id="ARBA00022679"/>
    </source>
</evidence>
<comment type="similarity">
    <text evidence="12">Belongs to the radical SAM superfamily. RlmN family.</text>
</comment>
<keyword evidence="8 12" id="KW-0819">tRNA processing</keyword>
<sequence length="348" mass="39184">MNKQDLKSLKRNELSKWFAKNGFPAFRAEQVFNWLYKNGIDCFEDMSNLPADLIDYLKEKAYFERLIKVDTIEAEDGTIKYLWGLSDAEQIESVYLPFADGRNSICISSQLGCQMGCSFCATGKSGFIRNLTTGEIVDQAFQMQKDISKAAYGEPRISNIVFMGMGEPLENLEAVMKAVNIFNDEKGFNIGMRKITISSSGIVPAIRKLADLEAQLVLAISLNAPVNSLRNRLMPINKKYPLDELLSAVRYYINKTNRRVSFEYVLINGINDTIEMAEKTADLLKGYLCHVNLIPLNPVVGFGFQGPGRENMIDFKGILEERGIECTIRQERGSEIQAACGQLRHLNK</sequence>
<dbReference type="SFLD" id="SFLDS00029">
    <property type="entry name" value="Radical_SAM"/>
    <property type="match status" value="1"/>
</dbReference>
<organism evidence="15 16">
    <name type="scientific">Iocasia fonsfrigidae</name>
    <dbReference type="NCBI Taxonomy" id="2682810"/>
    <lineage>
        <taxon>Bacteria</taxon>
        <taxon>Bacillati</taxon>
        <taxon>Bacillota</taxon>
        <taxon>Clostridia</taxon>
        <taxon>Halanaerobiales</taxon>
        <taxon>Halanaerobiaceae</taxon>
        <taxon>Iocasia</taxon>
    </lineage>
</organism>
<evidence type="ECO:0000256" key="5">
    <source>
        <dbReference type="ARBA" id="ARBA00022603"/>
    </source>
</evidence>
<feature type="binding site" evidence="12">
    <location>
        <position position="113"/>
    </location>
    <ligand>
        <name>[4Fe-4S] cluster</name>
        <dbReference type="ChEBI" id="CHEBI:49883"/>
        <note>4Fe-4S-S-AdoMet</note>
    </ligand>
</feature>
<dbReference type="GO" id="GO:0005737">
    <property type="term" value="C:cytoplasm"/>
    <property type="evidence" value="ECO:0007669"/>
    <property type="project" value="UniProtKB-SubCell"/>
</dbReference>
<dbReference type="SFLD" id="SFLDG01062">
    <property type="entry name" value="methyltransferase_(Class_A)"/>
    <property type="match status" value="1"/>
</dbReference>
<keyword evidence="9 12" id="KW-0479">Metal-binding</keyword>
<evidence type="ECO:0000259" key="14">
    <source>
        <dbReference type="Pfam" id="PF21016"/>
    </source>
</evidence>
<dbReference type="InterPro" id="IPR048641">
    <property type="entry name" value="RlmN_N"/>
</dbReference>
<feature type="binding site" evidence="12">
    <location>
        <position position="120"/>
    </location>
    <ligand>
        <name>[4Fe-4S] cluster</name>
        <dbReference type="ChEBI" id="CHEBI:49883"/>
        <note>4Fe-4S-S-AdoMet</note>
    </ligand>
</feature>
<keyword evidence="2 12" id="KW-0004">4Fe-4S</keyword>
<comment type="subcellular location">
    <subcellularLocation>
        <location evidence="1 12">Cytoplasm</location>
    </subcellularLocation>
</comment>
<keyword evidence="10 12" id="KW-0408">Iron</keyword>
<feature type="active site" description="S-methylcysteine intermediate" evidence="12">
    <location>
        <position position="340"/>
    </location>
</feature>
<reference evidence="15" key="1">
    <citation type="submission" date="2019-12" db="EMBL/GenBank/DDBJ databases">
        <authorList>
            <person name="zhang j."/>
            <person name="sun C.M."/>
        </authorList>
    </citation>
    <scope>NUCLEOTIDE SEQUENCE</scope>
    <source>
        <strain evidence="15">NS-1</strain>
    </source>
</reference>
<gene>
    <name evidence="12 15" type="primary">rlmN</name>
    <name evidence="15" type="ORF">GM661_09265</name>
</gene>
<dbReference type="InterPro" id="IPR027492">
    <property type="entry name" value="RNA_MTrfase_RlmN"/>
</dbReference>
<keyword evidence="12" id="KW-1015">Disulfide bond</keyword>
<keyword evidence="5 12" id="KW-0489">Methyltransferase</keyword>
<evidence type="ECO:0000256" key="8">
    <source>
        <dbReference type="ARBA" id="ARBA00022694"/>
    </source>
</evidence>
<dbReference type="GO" id="GO:0070475">
    <property type="term" value="P:rRNA base methylation"/>
    <property type="evidence" value="ECO:0007669"/>
    <property type="project" value="UniProtKB-UniRule"/>
</dbReference>
<evidence type="ECO:0000256" key="10">
    <source>
        <dbReference type="ARBA" id="ARBA00023004"/>
    </source>
</evidence>
<proteinExistence type="inferred from homology"/>
<keyword evidence="6 12" id="KW-0808">Transferase</keyword>
<dbReference type="GO" id="GO:0002935">
    <property type="term" value="F:tRNA (adenine(37)-C2)-methyltransferase activity"/>
    <property type="evidence" value="ECO:0007669"/>
    <property type="project" value="UniProtKB-UniRule"/>
</dbReference>